<evidence type="ECO:0000256" key="2">
    <source>
        <dbReference type="ARBA" id="ARBA00022679"/>
    </source>
</evidence>
<feature type="compositionally biased region" description="Basic and acidic residues" evidence="4">
    <location>
        <begin position="217"/>
        <end position="261"/>
    </location>
</feature>
<feature type="region of interest" description="Disordered" evidence="4">
    <location>
        <begin position="509"/>
        <end position="532"/>
    </location>
</feature>
<feature type="compositionally biased region" description="Basic and acidic residues" evidence="4">
    <location>
        <begin position="859"/>
        <end position="871"/>
    </location>
</feature>
<feature type="compositionally biased region" description="Pro residues" evidence="4">
    <location>
        <begin position="96"/>
        <end position="106"/>
    </location>
</feature>
<feature type="compositionally biased region" description="Basic and acidic residues" evidence="4">
    <location>
        <begin position="486"/>
        <end position="495"/>
    </location>
</feature>
<keyword evidence="1" id="KW-0489">Methyltransferase</keyword>
<dbReference type="GO" id="GO:0015074">
    <property type="term" value="P:DNA integration"/>
    <property type="evidence" value="ECO:0007669"/>
    <property type="project" value="InterPro"/>
</dbReference>
<dbReference type="EMBL" id="CAMXCT030001557">
    <property type="protein sequence ID" value="CAL4778443.1"/>
    <property type="molecule type" value="Genomic_DNA"/>
</dbReference>
<dbReference type="GO" id="GO:0003677">
    <property type="term" value="F:DNA binding"/>
    <property type="evidence" value="ECO:0007669"/>
    <property type="project" value="InterPro"/>
</dbReference>
<gene>
    <name evidence="5" type="ORF">C1SCF055_LOCUS18062</name>
</gene>
<feature type="compositionally biased region" description="Low complexity" evidence="4">
    <location>
        <begin position="644"/>
        <end position="659"/>
    </location>
</feature>
<feature type="compositionally biased region" description="Basic residues" evidence="4">
    <location>
        <begin position="834"/>
        <end position="851"/>
    </location>
</feature>
<dbReference type="SUPFAM" id="SSF56349">
    <property type="entry name" value="DNA breaking-rejoining enzymes"/>
    <property type="match status" value="1"/>
</dbReference>
<keyword evidence="3" id="KW-0233">DNA recombination</keyword>
<sequence>MSKRCNKCGQGDPHLSDTWCLACTAVEAITGELRLAWGTGGTRALATDLLVSATRQVRALRRLGIAGGGRSRPASPARAVLPAAAGEGAGRAATPAPEPPPPPPHPKAAVKEEDADSSEYTEDTGEPSEEKERRLPGAPPGVTLAPKAKSDRRESLPRRRASDQSSVKREADQSRAPSDDQRPAEEEADYGRAPSKEQHLPPPEEEQARPRSSGNRRASDRETHPEESVDRDPNRTRGEADKSRAHSREGYHQHRPHSGEGRRRRRSRSRRGGHRRVYENEPGAGAMAPKKKTEERAPPPMNFGVEIGEEILCETPEWERLHIPEGCILEVGLHGSSIDWASEGWFAILVSQVSGDSTSGLSVMGTCLGCEVPERTDQVVQYIEEGAVHLCPQDPCGAEDIYVIHATRVRCWTLDRFGADYISAAGKALLKKADAAAKRAAKAASAPAAAPRRKSALRSSEKRKASPPVIAIPSDEGEDGDEELTSDGHGKERHGELKALLTRTKERILGGGAGSPRAPPAEGAAGGVQAGDTASALAKKRLGAGTSLNPYRQTPLMDIDGGRPRGYKRFWYDTIALLAQAVQATSQEAKARRDKRKAKEKDSPLHQLVELLKGKGGSKKKKKKKDRHRRLLHEEVKADPDPPDGSGSSGSSSSSSPAAGRKRGKSDSDSELSFEPPLRKRAMREPGSVMEMLVKHAQQQMDQGSLIDLEAGDHSVVSGIKLATYFALLIRPYHAPGSPLLRELFALAQAMDLLRSGKLPETADALASRFMAVHTALAEGSWATASYLELLNRDHARSPQAQTLGPEEPGLSCHRPMVVRRRARKSFGQSRQGTQRRPKGPRGQRKRKGRNQRAQLGVVERRAEPLEREQGGRQQEVGEAPLEPTENLEMHILQDGLEQSVPLPMHLEKGCFIFRMLAARCQSFAALGRAMAWILFNFPRLESERNVTPTVRYMVMGRFKDREAMHRGTSQRSRPIFPLPLGALTKVQQAAQLSRLEDFCRPHFAGLSAAEIWQALGILGLNGAAGFGRAPCDRKATEVQKRAIDTIGRSTTRALATDLRLDRSPAQAEKELASRFLSYTGEEVPKMQVISFEAALAALPPESHGGSIDALGLVSQGTRWFLEHPDESLLNRPKDGVKLQAKVHVHPCHSMSFFKLLVERRICTWVADQDVLVVNGQQVLNGMFAVGKGSFLDSGEEAGVWYRPGCAVIPMGWHSAVAVMQEVADRLTTIGRLPSSHKVRRSMPLPGWLTQTLDDAKEVDKPWYHVYLDNFCCMSKVRDNGKSAQGEQMHEKLEAAWSSAGVLSSAKKRVAGASEAHELGAQFEGLEGTLGPSPERLLKLIQAPLVVIGKHRLRKKWTQVIAGRGPTAWPSDAPPWGGWIAHGPSSRAKTRGELFGCCVAGLLIHSNLRAQISATTTASDASSTGGAVGSSTCLTQSGKEFAAVDSLNLSGGQLIPVLAISLFNGVGCAFRCYDLCGVTPMVGLSFELNPAANRVTSRRWPHVKILGDVRSITPDMIKEWRYAYPQIEEIHLWGGFPCVDLSSVKAGRLNLDGSESQLFYEIPRILKDIRKTFGYAFKVKFAIENVASMDEAAAAEISRALQVKPLRLDPCDVVPIHRPRFCWLNTDLVAMDGVEVVEKERWFEVRITQAYPELFQWLDPEADWPGFWEGAILPTCMKSIKRARPPPKPAGLHRVDHNGQMRWMADEYRFPPYQYHEKFVIWKGDRWRLINALERELLHGLGYEHTILCWNANDIKRSPQEFEDVRKSLVGDSFSCYSFSFVAAMLCKEWVNIPDYKMLNDRMGMAPGFCCDLSIKIPLQRQLAYGTTSLKPGVVDLHAALLRRANHTGSDVRISSGCLLNPRNYPRQSAASDWWAWNKGRTSSRMLKPLLARLSTLLLAFDIYLIVIHVESSDNPTDHDSRSRRARLNLVLADIGITSATLDRYHHAVSRLRPVLEQVNTEAQLDDLISDWIQSEFEDGAPLHLIADALSGLHYFEPFTKGKLIRSWRLFSIWRRYEVPCRAPPLTQDLVLAMAGYCISICELSMAALLLLGFHCLMRTGELLQVRPCDFILDAQVGLVSIPSSKSGIRHNTRESVTIRDQSTLATVTAMVELRQSQGFDNTPCWDRSGSCFRDLFRRILAALEISSLGFRPYSLRRGGATYEMQSHGLMERTLIRGRWKNSNVARIYISDGLAMIPRLKMTWAAKFKVAQHSSIFINEHRAYSGGVRGSKRKFQA</sequence>
<evidence type="ECO:0000256" key="3">
    <source>
        <dbReference type="ARBA" id="ARBA00023172"/>
    </source>
</evidence>
<feature type="compositionally biased region" description="Acidic residues" evidence="4">
    <location>
        <begin position="113"/>
        <end position="127"/>
    </location>
</feature>
<dbReference type="EMBL" id="CAMXCT020001557">
    <property type="protein sequence ID" value="CAL1144506.1"/>
    <property type="molecule type" value="Genomic_DNA"/>
</dbReference>
<evidence type="ECO:0000313" key="6">
    <source>
        <dbReference type="EMBL" id="CAL4778443.1"/>
    </source>
</evidence>
<feature type="region of interest" description="Disordered" evidence="4">
    <location>
        <begin position="442"/>
        <end position="495"/>
    </location>
</feature>
<reference evidence="6 7" key="2">
    <citation type="submission" date="2024-05" db="EMBL/GenBank/DDBJ databases">
        <authorList>
            <person name="Chen Y."/>
            <person name="Shah S."/>
            <person name="Dougan E. K."/>
            <person name="Thang M."/>
            <person name="Chan C."/>
        </authorList>
    </citation>
    <scope>NUCLEOTIDE SEQUENCE [LARGE SCALE GENOMIC DNA]</scope>
</reference>
<dbReference type="Pfam" id="PF00145">
    <property type="entry name" value="DNA_methylase"/>
    <property type="match status" value="1"/>
</dbReference>
<evidence type="ECO:0000256" key="4">
    <source>
        <dbReference type="SAM" id="MobiDB-lite"/>
    </source>
</evidence>
<dbReference type="InterPro" id="IPR001525">
    <property type="entry name" value="C5_MeTfrase"/>
</dbReference>
<comment type="caution">
    <text evidence="5">The sequence shown here is derived from an EMBL/GenBank/DDBJ whole genome shotgun (WGS) entry which is preliminary data.</text>
</comment>
<protein>
    <submittedName>
        <fullName evidence="6">DNA (Cytosine-5)-methyltransferase 3A (Dnmt3a) (Cysteine methyltransferase DNMT3A) (DNA methyltransferas e HsaIIIA) (DNA MTase HsaIIIA) (M.HsaIIIA)</fullName>
    </submittedName>
</protein>
<organism evidence="5">
    <name type="scientific">Cladocopium goreaui</name>
    <dbReference type="NCBI Taxonomy" id="2562237"/>
    <lineage>
        <taxon>Eukaryota</taxon>
        <taxon>Sar</taxon>
        <taxon>Alveolata</taxon>
        <taxon>Dinophyceae</taxon>
        <taxon>Suessiales</taxon>
        <taxon>Symbiodiniaceae</taxon>
        <taxon>Cladocopium</taxon>
    </lineage>
</organism>
<reference evidence="5" key="1">
    <citation type="submission" date="2022-10" db="EMBL/GenBank/DDBJ databases">
        <authorList>
            <person name="Chen Y."/>
            <person name="Dougan E. K."/>
            <person name="Chan C."/>
            <person name="Rhodes N."/>
            <person name="Thang M."/>
        </authorList>
    </citation>
    <scope>NUCLEOTIDE SEQUENCE</scope>
</reference>
<feature type="region of interest" description="Disordered" evidence="4">
    <location>
        <begin position="823"/>
        <end position="884"/>
    </location>
</feature>
<accession>A0A9P1FWW8</accession>
<dbReference type="InterPro" id="IPR013762">
    <property type="entry name" value="Integrase-like_cat_sf"/>
</dbReference>
<dbReference type="GO" id="GO:0032259">
    <property type="term" value="P:methylation"/>
    <property type="evidence" value="ECO:0007669"/>
    <property type="project" value="UniProtKB-KW"/>
</dbReference>
<dbReference type="Proteomes" id="UP001152797">
    <property type="component" value="Unassembled WGS sequence"/>
</dbReference>
<keyword evidence="7" id="KW-1185">Reference proteome</keyword>
<dbReference type="InterPro" id="IPR029063">
    <property type="entry name" value="SAM-dependent_MTases_sf"/>
</dbReference>
<proteinExistence type="predicted"/>
<feature type="compositionally biased region" description="Low complexity" evidence="4">
    <location>
        <begin position="84"/>
        <end position="95"/>
    </location>
</feature>
<evidence type="ECO:0000313" key="7">
    <source>
        <dbReference type="Proteomes" id="UP001152797"/>
    </source>
</evidence>
<name>A0A9P1FWW8_9DINO</name>
<feature type="region of interest" description="Disordered" evidence="4">
    <location>
        <begin position="84"/>
        <end position="303"/>
    </location>
</feature>
<dbReference type="EMBL" id="CAMXCT010001557">
    <property type="protein sequence ID" value="CAI3991131.1"/>
    <property type="molecule type" value="Genomic_DNA"/>
</dbReference>
<feature type="region of interest" description="Disordered" evidence="4">
    <location>
        <begin position="586"/>
        <end position="684"/>
    </location>
</feature>
<dbReference type="InterPro" id="IPR011010">
    <property type="entry name" value="DNA_brk_join_enz"/>
</dbReference>
<evidence type="ECO:0000256" key="1">
    <source>
        <dbReference type="ARBA" id="ARBA00022603"/>
    </source>
</evidence>
<keyword evidence="2" id="KW-0808">Transferase</keyword>
<feature type="compositionally biased region" description="Basic residues" evidence="4">
    <location>
        <begin position="616"/>
        <end position="631"/>
    </location>
</feature>
<feature type="compositionally biased region" description="Basic residues" evidence="4">
    <location>
        <begin position="262"/>
        <end position="275"/>
    </location>
</feature>
<dbReference type="GO" id="GO:0008168">
    <property type="term" value="F:methyltransferase activity"/>
    <property type="evidence" value="ECO:0007669"/>
    <property type="project" value="UniProtKB-KW"/>
</dbReference>
<dbReference type="Gene3D" id="1.10.443.10">
    <property type="entry name" value="Intergrase catalytic core"/>
    <property type="match status" value="1"/>
</dbReference>
<dbReference type="GO" id="GO:0006310">
    <property type="term" value="P:DNA recombination"/>
    <property type="evidence" value="ECO:0007669"/>
    <property type="project" value="UniProtKB-KW"/>
</dbReference>
<dbReference type="Gene3D" id="3.40.50.150">
    <property type="entry name" value="Vaccinia Virus protein VP39"/>
    <property type="match status" value="1"/>
</dbReference>
<feature type="compositionally biased region" description="Acidic residues" evidence="4">
    <location>
        <begin position="475"/>
        <end position="485"/>
    </location>
</feature>
<evidence type="ECO:0000313" key="5">
    <source>
        <dbReference type="EMBL" id="CAI3991131.1"/>
    </source>
</evidence>
<dbReference type="SUPFAM" id="SSF53335">
    <property type="entry name" value="S-adenosyl-L-methionine-dependent methyltransferases"/>
    <property type="match status" value="1"/>
</dbReference>
<feature type="compositionally biased region" description="Basic and acidic residues" evidence="4">
    <location>
        <begin position="148"/>
        <end position="185"/>
    </location>
</feature>